<reference evidence="2" key="1">
    <citation type="journal article" date="2022" name="bioRxiv">
        <title>Sequencing and chromosome-scale assembly of the giantPleurodeles waltlgenome.</title>
        <authorList>
            <person name="Brown T."/>
            <person name="Elewa A."/>
            <person name="Iarovenko S."/>
            <person name="Subramanian E."/>
            <person name="Araus A.J."/>
            <person name="Petzold A."/>
            <person name="Susuki M."/>
            <person name="Suzuki K.-i.T."/>
            <person name="Hayashi T."/>
            <person name="Toyoda A."/>
            <person name="Oliveira C."/>
            <person name="Osipova E."/>
            <person name="Leigh N.D."/>
            <person name="Simon A."/>
            <person name="Yun M.H."/>
        </authorList>
    </citation>
    <scope>NUCLEOTIDE SEQUENCE</scope>
    <source>
        <strain evidence="2">20211129_DDA</strain>
        <tissue evidence="2">Liver</tissue>
    </source>
</reference>
<evidence type="ECO:0000256" key="1">
    <source>
        <dbReference type="SAM" id="MobiDB-lite"/>
    </source>
</evidence>
<dbReference type="AlphaFoldDB" id="A0AAV7SLR1"/>
<dbReference type="EMBL" id="JANPWB010000008">
    <property type="protein sequence ID" value="KAJ1164949.1"/>
    <property type="molecule type" value="Genomic_DNA"/>
</dbReference>
<proteinExistence type="predicted"/>
<accession>A0AAV7SLR1</accession>
<organism evidence="2 3">
    <name type="scientific">Pleurodeles waltl</name>
    <name type="common">Iberian ribbed newt</name>
    <dbReference type="NCBI Taxonomy" id="8319"/>
    <lineage>
        <taxon>Eukaryota</taxon>
        <taxon>Metazoa</taxon>
        <taxon>Chordata</taxon>
        <taxon>Craniata</taxon>
        <taxon>Vertebrata</taxon>
        <taxon>Euteleostomi</taxon>
        <taxon>Amphibia</taxon>
        <taxon>Batrachia</taxon>
        <taxon>Caudata</taxon>
        <taxon>Salamandroidea</taxon>
        <taxon>Salamandridae</taxon>
        <taxon>Pleurodelinae</taxon>
        <taxon>Pleurodeles</taxon>
    </lineage>
</organism>
<name>A0AAV7SLR1_PLEWA</name>
<dbReference type="Proteomes" id="UP001066276">
    <property type="component" value="Chromosome 4_2"/>
</dbReference>
<gene>
    <name evidence="2" type="ORF">NDU88_005381</name>
</gene>
<sequence>MTVTADTIVLVSARLSGEADQRHRSGVHSALGNSAEVSARKKHTEKDSKESPGQSGAVRCSAPNSVITEPGEIWEAEVVEDKDLPQKELVYGSRMEAATEFRRLIGGTLSQLAEVSTLELFWTKEVTVGSNGIEYKDTEASE</sequence>
<evidence type="ECO:0000313" key="3">
    <source>
        <dbReference type="Proteomes" id="UP001066276"/>
    </source>
</evidence>
<protein>
    <submittedName>
        <fullName evidence="2">Uncharacterized protein</fullName>
    </submittedName>
</protein>
<comment type="caution">
    <text evidence="2">The sequence shown here is derived from an EMBL/GenBank/DDBJ whole genome shotgun (WGS) entry which is preliminary data.</text>
</comment>
<evidence type="ECO:0000313" key="2">
    <source>
        <dbReference type="EMBL" id="KAJ1164949.1"/>
    </source>
</evidence>
<feature type="region of interest" description="Disordered" evidence="1">
    <location>
        <begin position="14"/>
        <end position="64"/>
    </location>
</feature>
<keyword evidence="3" id="KW-1185">Reference proteome</keyword>